<dbReference type="RefSeq" id="WP_259831740.1">
    <property type="nucleotide sequence ID" value="NZ_JANZQH010000016.1"/>
</dbReference>
<comment type="caution">
    <text evidence="1">The sequence shown here is derived from an EMBL/GenBank/DDBJ whole genome shotgun (WGS) entry which is preliminary data.</text>
</comment>
<keyword evidence="2" id="KW-1185">Reference proteome</keyword>
<evidence type="ECO:0000313" key="1">
    <source>
        <dbReference type="EMBL" id="MCT2410028.1"/>
    </source>
</evidence>
<sequence length="98" mass="11472">MTENYIQYASGYQKDNIDEKDVVKAISDIQLIDDEHGAFWVSVITDDENVIEVNKDLSLLVIFEGQQTKYQAKDWNEVTELYKLLLIEKFDVIVERLK</sequence>
<dbReference type="Proteomes" id="UP001142057">
    <property type="component" value="Unassembled WGS sequence"/>
</dbReference>
<organism evidence="1 2">
    <name type="scientific">Chryseobacterium pyrolae</name>
    <dbReference type="NCBI Taxonomy" id="2987481"/>
    <lineage>
        <taxon>Bacteria</taxon>
        <taxon>Pseudomonadati</taxon>
        <taxon>Bacteroidota</taxon>
        <taxon>Flavobacteriia</taxon>
        <taxon>Flavobacteriales</taxon>
        <taxon>Weeksellaceae</taxon>
        <taxon>Chryseobacterium group</taxon>
        <taxon>Chryseobacterium</taxon>
    </lineage>
</organism>
<protein>
    <submittedName>
        <fullName evidence="1">Uncharacterized protein</fullName>
    </submittedName>
</protein>
<evidence type="ECO:0000313" key="2">
    <source>
        <dbReference type="Proteomes" id="UP001142057"/>
    </source>
</evidence>
<gene>
    <name evidence="1" type="ORF">NZD88_20930</name>
</gene>
<accession>A0ABT2IN21</accession>
<proteinExistence type="predicted"/>
<dbReference type="EMBL" id="JANZQH010000016">
    <property type="protein sequence ID" value="MCT2410028.1"/>
    <property type="molecule type" value="Genomic_DNA"/>
</dbReference>
<name>A0ABT2IN21_9FLAO</name>
<reference evidence="1" key="1">
    <citation type="submission" date="2022-08" db="EMBL/GenBank/DDBJ databases">
        <title>Chryseobacterium antibioticum,isolated from the rhizosphere soil of Pyrola in Tibet.</title>
        <authorList>
            <person name="Kan Y."/>
        </authorList>
    </citation>
    <scope>NUCLEOTIDE SEQUENCE</scope>
    <source>
        <strain evidence="1">Pc2-12</strain>
    </source>
</reference>